<keyword evidence="2" id="KW-1185">Reference proteome</keyword>
<reference evidence="2" key="1">
    <citation type="submission" date="2023-07" db="EMBL/GenBank/DDBJ databases">
        <title>Novel species in the genus Lipingzhangella isolated from Sambhar Salt Lake.</title>
        <authorList>
            <person name="Jiya N."/>
            <person name="Kajale S."/>
            <person name="Sharma A."/>
        </authorList>
    </citation>
    <scope>NUCLEOTIDE SEQUENCE [LARGE SCALE GENOMIC DNA]</scope>
    <source>
        <strain evidence="2">LS1_29</strain>
    </source>
</reference>
<organism evidence="1 2">
    <name type="scientific">Lipingzhangella rawalii</name>
    <dbReference type="NCBI Taxonomy" id="2055835"/>
    <lineage>
        <taxon>Bacteria</taxon>
        <taxon>Bacillati</taxon>
        <taxon>Actinomycetota</taxon>
        <taxon>Actinomycetes</taxon>
        <taxon>Streptosporangiales</taxon>
        <taxon>Nocardiopsidaceae</taxon>
        <taxon>Lipingzhangella</taxon>
    </lineage>
</organism>
<gene>
    <name evidence="1" type="ORF">RIF23_11060</name>
</gene>
<dbReference type="RefSeq" id="WP_310912383.1">
    <property type="nucleotide sequence ID" value="NZ_JAVLVT010000004.1"/>
</dbReference>
<evidence type="ECO:0000313" key="2">
    <source>
        <dbReference type="Proteomes" id="UP001250214"/>
    </source>
</evidence>
<protein>
    <recommendedName>
        <fullName evidence="3">Transposase</fullName>
    </recommendedName>
</protein>
<evidence type="ECO:0008006" key="3">
    <source>
        <dbReference type="Google" id="ProtNLM"/>
    </source>
</evidence>
<sequence length="60" mass="6707">MLWSAIKTRELANFAGEHLSEVADAAEAGITRIRTNDEHLPWSFLAHTGLELHPQTPQNL</sequence>
<evidence type="ECO:0000313" key="1">
    <source>
        <dbReference type="EMBL" id="MDS1270840.1"/>
    </source>
</evidence>
<dbReference type="EMBL" id="JAVLVT010000004">
    <property type="protein sequence ID" value="MDS1270840.1"/>
    <property type="molecule type" value="Genomic_DNA"/>
</dbReference>
<proteinExistence type="predicted"/>
<comment type="caution">
    <text evidence="1">The sequence shown here is derived from an EMBL/GenBank/DDBJ whole genome shotgun (WGS) entry which is preliminary data.</text>
</comment>
<dbReference type="Proteomes" id="UP001250214">
    <property type="component" value="Unassembled WGS sequence"/>
</dbReference>
<accession>A0ABU2H7K9</accession>
<name>A0ABU2H7K9_9ACTN</name>